<dbReference type="AlphaFoldDB" id="A0A814DTX4"/>
<dbReference type="InterPro" id="IPR024371">
    <property type="entry name" value="AcetylCoA_trans_1-like"/>
</dbReference>
<feature type="transmembrane region" description="Helical" evidence="5">
    <location>
        <begin position="87"/>
        <end position="107"/>
    </location>
</feature>
<reference evidence="6" key="1">
    <citation type="submission" date="2021-02" db="EMBL/GenBank/DDBJ databases">
        <authorList>
            <person name="Nowell W R."/>
        </authorList>
    </citation>
    <scope>NUCLEOTIDE SEQUENCE</scope>
</reference>
<dbReference type="OrthoDB" id="6415790at2759"/>
<evidence type="ECO:0000313" key="7">
    <source>
        <dbReference type="EMBL" id="CAF3733390.1"/>
    </source>
</evidence>
<feature type="transmembrane region" description="Helical" evidence="5">
    <location>
        <begin position="348"/>
        <end position="377"/>
    </location>
</feature>
<evidence type="ECO:0000256" key="5">
    <source>
        <dbReference type="SAM" id="Phobius"/>
    </source>
</evidence>
<evidence type="ECO:0000313" key="8">
    <source>
        <dbReference type="Proteomes" id="UP000663829"/>
    </source>
</evidence>
<comment type="subcellular location">
    <subcellularLocation>
        <location evidence="1">Membrane</location>
        <topology evidence="1">Multi-pass membrane protein</topology>
    </subcellularLocation>
</comment>
<dbReference type="Proteomes" id="UP000663829">
    <property type="component" value="Unassembled WGS sequence"/>
</dbReference>
<dbReference type="GO" id="GO:0035348">
    <property type="term" value="P:acetyl-CoA transmembrane transport"/>
    <property type="evidence" value="ECO:0007669"/>
    <property type="project" value="InterPro"/>
</dbReference>
<comment type="caution">
    <text evidence="6">The sequence shown here is derived from an EMBL/GenBank/DDBJ whole genome shotgun (WGS) entry which is preliminary data.</text>
</comment>
<dbReference type="Proteomes" id="UP000681722">
    <property type="component" value="Unassembled WGS sequence"/>
</dbReference>
<dbReference type="SUPFAM" id="SSF103473">
    <property type="entry name" value="MFS general substrate transporter"/>
    <property type="match status" value="1"/>
</dbReference>
<accession>A0A814DTX4</accession>
<feature type="transmembrane region" description="Helical" evidence="5">
    <location>
        <begin position="195"/>
        <end position="218"/>
    </location>
</feature>
<proteinExistence type="predicted"/>
<dbReference type="PANTHER" id="PTHR12778:SF9">
    <property type="entry name" value="ACETYL-COENZYME A TRANSPORTER 1"/>
    <property type="match status" value="1"/>
</dbReference>
<keyword evidence="4 5" id="KW-0472">Membrane</keyword>
<dbReference type="InterPro" id="IPR036259">
    <property type="entry name" value="MFS_trans_sf"/>
</dbReference>
<evidence type="ECO:0000256" key="4">
    <source>
        <dbReference type="ARBA" id="ARBA00023136"/>
    </source>
</evidence>
<gene>
    <name evidence="6" type="ORF">GPM918_LOCUS11630</name>
    <name evidence="7" type="ORF">SRO942_LOCUS11631</name>
</gene>
<dbReference type="PANTHER" id="PTHR12778">
    <property type="entry name" value="SOLUTE CARRIER FAMILY 33 ACETYL-COA TRANSPORTER -RELATED"/>
    <property type="match status" value="1"/>
</dbReference>
<evidence type="ECO:0000256" key="3">
    <source>
        <dbReference type="ARBA" id="ARBA00022989"/>
    </source>
</evidence>
<dbReference type="EMBL" id="CAJNOQ010002441">
    <property type="protein sequence ID" value="CAF0958529.1"/>
    <property type="molecule type" value="Genomic_DNA"/>
</dbReference>
<feature type="transmembrane region" description="Helical" evidence="5">
    <location>
        <begin position="146"/>
        <end position="175"/>
    </location>
</feature>
<organism evidence="6 8">
    <name type="scientific">Didymodactylos carnosus</name>
    <dbReference type="NCBI Taxonomy" id="1234261"/>
    <lineage>
        <taxon>Eukaryota</taxon>
        <taxon>Metazoa</taxon>
        <taxon>Spiralia</taxon>
        <taxon>Gnathifera</taxon>
        <taxon>Rotifera</taxon>
        <taxon>Eurotatoria</taxon>
        <taxon>Bdelloidea</taxon>
        <taxon>Philodinida</taxon>
        <taxon>Philodinidae</taxon>
        <taxon>Didymodactylos</taxon>
    </lineage>
</organism>
<feature type="transmembrane region" description="Helical" evidence="5">
    <location>
        <begin position="113"/>
        <end position="134"/>
    </location>
</feature>
<name>A0A814DTX4_9BILA</name>
<keyword evidence="2 5" id="KW-0812">Transmembrane</keyword>
<evidence type="ECO:0000256" key="2">
    <source>
        <dbReference type="ARBA" id="ARBA00022692"/>
    </source>
</evidence>
<feature type="transmembrane region" description="Helical" evidence="5">
    <location>
        <begin position="21"/>
        <end position="44"/>
    </location>
</feature>
<keyword evidence="8" id="KW-1185">Reference proteome</keyword>
<keyword evidence="3 5" id="KW-1133">Transmembrane helix</keyword>
<evidence type="ECO:0000256" key="1">
    <source>
        <dbReference type="ARBA" id="ARBA00004141"/>
    </source>
</evidence>
<dbReference type="Pfam" id="PF13000">
    <property type="entry name" value="Acatn"/>
    <property type="match status" value="2"/>
</dbReference>
<protein>
    <recommendedName>
        <fullName evidence="9">Acetyl-CoA transporter</fullName>
    </recommendedName>
</protein>
<dbReference type="EMBL" id="CAJOBC010002441">
    <property type="protein sequence ID" value="CAF3733390.1"/>
    <property type="molecule type" value="Genomic_DNA"/>
</dbReference>
<dbReference type="GO" id="GO:0008521">
    <property type="term" value="F:acetyl-CoA transmembrane transporter activity"/>
    <property type="evidence" value="ECO:0007669"/>
    <property type="project" value="InterPro"/>
</dbReference>
<evidence type="ECO:0000313" key="6">
    <source>
        <dbReference type="EMBL" id="CAF0958529.1"/>
    </source>
</evidence>
<feature type="transmembrane region" description="Helical" evidence="5">
    <location>
        <begin position="255"/>
        <end position="275"/>
    </location>
</feature>
<sequence length="411" mass="46518">MKEVLPKQNWRKDIVNINLLLVLYILQGITIGIASCIPLLLALYGSPWKELGTFSFSFWPFSLKLLWAPFIDSVFIKKFGRRKTWIIPLQLLTGLAMILLSFYISFLLTERKIYILTIIFFALCFLTSAQDVAVDGWALTLLSKENVGWAGICNMGGLSFGRLFAFCLVLTLGSTEFSNKYIRRFLSLKEHPYELVSFSKFLLFCGSVFLLVTALIILCKREQLQQDTENAKIDGLYDTYSDVFKLFKKSCVRQLALISLTYTMGFAATFSMTNLTLVKNGVRTQTIGLMDIPLALIKVCVTFSTTRCMAGSKPVTVLLFCYIPRIFTGLLVLLFVHLTPQFSQPFQWYYYLILVSVLALNEIFHYSMMVALIAFFAQISDPKIGGTYMTLLNTVNNLGLNLSSTITLFVA</sequence>
<evidence type="ECO:0008006" key="9">
    <source>
        <dbReference type="Google" id="ProtNLM"/>
    </source>
</evidence>
<dbReference type="InterPro" id="IPR004752">
    <property type="entry name" value="AmpG_permease/AT-1"/>
</dbReference>
<dbReference type="GO" id="GO:0016020">
    <property type="term" value="C:membrane"/>
    <property type="evidence" value="ECO:0007669"/>
    <property type="project" value="UniProtKB-SubCell"/>
</dbReference>
<feature type="non-terminal residue" evidence="6">
    <location>
        <position position="411"/>
    </location>
</feature>
<dbReference type="Gene3D" id="1.20.1250.20">
    <property type="entry name" value="MFS general substrate transporter like domains"/>
    <property type="match status" value="1"/>
</dbReference>
<feature type="transmembrane region" description="Helical" evidence="5">
    <location>
        <begin position="317"/>
        <end position="336"/>
    </location>
</feature>